<sequence>MPSDTSVTLPPAEADEIQEKLDRGNEHRRNILSALASADSNALNTSQIRERADAPSGSMNHYHDRANFPL</sequence>
<feature type="region of interest" description="Disordered" evidence="1">
    <location>
        <begin position="39"/>
        <end position="70"/>
    </location>
</feature>
<dbReference type="EMBL" id="BAABKX010000002">
    <property type="protein sequence ID" value="GAA5048844.1"/>
    <property type="molecule type" value="Genomic_DNA"/>
</dbReference>
<reference evidence="2 3" key="1">
    <citation type="journal article" date="2019" name="Int. J. Syst. Evol. Microbiol.">
        <title>The Global Catalogue of Microorganisms (GCM) 10K type strain sequencing project: providing services to taxonomists for standard genome sequencing and annotation.</title>
        <authorList>
            <consortium name="The Broad Institute Genomics Platform"/>
            <consortium name="The Broad Institute Genome Sequencing Center for Infectious Disease"/>
            <person name="Wu L."/>
            <person name="Ma J."/>
        </authorList>
    </citation>
    <scope>NUCLEOTIDE SEQUENCE [LARGE SCALE GENOMIC DNA]</scope>
    <source>
        <strain evidence="2 3">JCM 17504</strain>
    </source>
</reference>
<gene>
    <name evidence="2" type="ORF">GCM10025751_21070</name>
</gene>
<proteinExistence type="predicted"/>
<keyword evidence="3" id="KW-1185">Reference proteome</keyword>
<protein>
    <recommendedName>
        <fullName evidence="4">Helix-turn-helix domain-containing protein</fullName>
    </recommendedName>
</protein>
<organism evidence="2 3">
    <name type="scientific">Haladaptatus pallidirubidus</name>
    <dbReference type="NCBI Taxonomy" id="1008152"/>
    <lineage>
        <taxon>Archaea</taxon>
        <taxon>Methanobacteriati</taxon>
        <taxon>Methanobacteriota</taxon>
        <taxon>Stenosarchaea group</taxon>
        <taxon>Halobacteria</taxon>
        <taxon>Halobacteriales</taxon>
        <taxon>Haladaptataceae</taxon>
        <taxon>Haladaptatus</taxon>
    </lineage>
</organism>
<evidence type="ECO:0000313" key="2">
    <source>
        <dbReference type="EMBL" id="GAA5048844.1"/>
    </source>
</evidence>
<evidence type="ECO:0000313" key="3">
    <source>
        <dbReference type="Proteomes" id="UP001501729"/>
    </source>
</evidence>
<evidence type="ECO:0000256" key="1">
    <source>
        <dbReference type="SAM" id="MobiDB-lite"/>
    </source>
</evidence>
<comment type="caution">
    <text evidence="2">The sequence shown here is derived from an EMBL/GenBank/DDBJ whole genome shotgun (WGS) entry which is preliminary data.</text>
</comment>
<evidence type="ECO:0008006" key="4">
    <source>
        <dbReference type="Google" id="ProtNLM"/>
    </source>
</evidence>
<accession>A0AAV3UGA0</accession>
<feature type="compositionally biased region" description="Basic and acidic residues" evidence="1">
    <location>
        <begin position="61"/>
        <end position="70"/>
    </location>
</feature>
<dbReference type="AlphaFoldDB" id="A0AAV3UGA0"/>
<name>A0AAV3UGA0_9EURY</name>
<dbReference type="Proteomes" id="UP001501729">
    <property type="component" value="Unassembled WGS sequence"/>
</dbReference>